<keyword evidence="2" id="KW-0732">Signal</keyword>
<dbReference type="InterPro" id="IPR013424">
    <property type="entry name" value="Ice-binding_C"/>
</dbReference>
<feature type="domain" description="Ice-binding protein C-terminal" evidence="3">
    <location>
        <begin position="229"/>
        <end position="251"/>
    </location>
</feature>
<reference evidence="5" key="1">
    <citation type="submission" date="2017-08" db="EMBL/GenBank/DDBJ databases">
        <title>A dynamic microbial community with high functional redundancy inhabits the cold, oxic subseafloor aquifer.</title>
        <authorList>
            <person name="Tully B.J."/>
            <person name="Wheat C.G."/>
            <person name="Glazer B.T."/>
            <person name="Huber J.A."/>
        </authorList>
    </citation>
    <scope>NUCLEOTIDE SEQUENCE [LARGE SCALE GENOMIC DNA]</scope>
</reference>
<name>A0A2A5B714_9GAMM</name>
<evidence type="ECO:0000256" key="1">
    <source>
        <dbReference type="SAM" id="Phobius"/>
    </source>
</evidence>
<evidence type="ECO:0000259" key="3">
    <source>
        <dbReference type="Pfam" id="PF07589"/>
    </source>
</evidence>
<feature type="transmembrane region" description="Helical" evidence="1">
    <location>
        <begin position="230"/>
        <end position="248"/>
    </location>
</feature>
<dbReference type="AlphaFoldDB" id="A0A2A5B714"/>
<organism evidence="4 5">
    <name type="scientific">SAR86 cluster bacterium</name>
    <dbReference type="NCBI Taxonomy" id="2030880"/>
    <lineage>
        <taxon>Bacteria</taxon>
        <taxon>Pseudomonadati</taxon>
        <taxon>Pseudomonadota</taxon>
        <taxon>Gammaproteobacteria</taxon>
        <taxon>SAR86 cluster</taxon>
    </lineage>
</organism>
<feature type="chain" id="PRO_5013150644" description="Ice-binding protein C-terminal domain-containing protein" evidence="2">
    <location>
        <begin position="22"/>
        <end position="257"/>
    </location>
</feature>
<evidence type="ECO:0000256" key="2">
    <source>
        <dbReference type="SAM" id="SignalP"/>
    </source>
</evidence>
<dbReference type="Proteomes" id="UP000218327">
    <property type="component" value="Unassembled WGS sequence"/>
</dbReference>
<accession>A0A2A5B714</accession>
<evidence type="ECO:0000313" key="4">
    <source>
        <dbReference type="EMBL" id="PCJ27292.1"/>
    </source>
</evidence>
<keyword evidence="1" id="KW-0812">Transmembrane</keyword>
<dbReference type="Pfam" id="PF07589">
    <property type="entry name" value="PEP-CTERM"/>
    <property type="match status" value="1"/>
</dbReference>
<comment type="caution">
    <text evidence="4">The sequence shown here is derived from an EMBL/GenBank/DDBJ whole genome shotgun (WGS) entry which is preliminary data.</text>
</comment>
<dbReference type="NCBIfam" id="TIGR02595">
    <property type="entry name" value="PEP_CTERM"/>
    <property type="match status" value="1"/>
</dbReference>
<keyword evidence="1" id="KW-0472">Membrane</keyword>
<proteinExistence type="predicted"/>
<keyword evidence="1" id="KW-1133">Transmembrane helix</keyword>
<feature type="signal peptide" evidence="2">
    <location>
        <begin position="1"/>
        <end position="21"/>
    </location>
</feature>
<sequence>MKLNKLILGLAFGTFAMAANAGTVVSGSGLQNGLDSITNGGSFLDVNADQHLPDEIWSLDGSFLGANRLLFELAGFATTNTFGIYDLGNTSNRLELFDGSASAGSAIVLARTGLTSFNIFGASSATEVTFNSVNFGFYIDSSAGAGGGVFFSRSSDNAGVGDAAHNNTTDHMIAFAGDGSLALAPLPYCPLCFGSFGAGEYILAFEDTAFPGSDYDYSDMVVLVESIAPVPEPGILVLLGMGLLGFGVRRRKLKLTA</sequence>
<dbReference type="EMBL" id="NVVJ01000007">
    <property type="protein sequence ID" value="PCJ27292.1"/>
    <property type="molecule type" value="Genomic_DNA"/>
</dbReference>
<protein>
    <recommendedName>
        <fullName evidence="3">Ice-binding protein C-terminal domain-containing protein</fullName>
    </recommendedName>
</protein>
<evidence type="ECO:0000313" key="5">
    <source>
        <dbReference type="Proteomes" id="UP000218327"/>
    </source>
</evidence>
<gene>
    <name evidence="4" type="ORF">COA96_03660</name>
</gene>